<dbReference type="InterPro" id="IPR035976">
    <property type="entry name" value="Sushi/SCR/CCP_sf"/>
</dbReference>
<name>H2XMI7_CIOIN</name>
<evidence type="ECO:0000259" key="3">
    <source>
        <dbReference type="PROSITE" id="PS50923"/>
    </source>
</evidence>
<accession>H2XMI7</accession>
<dbReference type="Proteomes" id="UP000008144">
    <property type="component" value="Unassembled WGS sequence"/>
</dbReference>
<dbReference type="Ensembl" id="ENSCINT00000035279.1">
    <property type="protein sequence ID" value="ENSCINP00000030870.1"/>
    <property type="gene ID" value="ENSCING00000021989.1"/>
</dbReference>
<keyword evidence="5" id="KW-1185">Reference proteome</keyword>
<dbReference type="PROSITE" id="PS50923">
    <property type="entry name" value="SUSHI"/>
    <property type="match status" value="1"/>
</dbReference>
<protein>
    <recommendedName>
        <fullName evidence="3">Sushi domain-containing protein</fullName>
    </recommendedName>
</protein>
<reference evidence="5" key="1">
    <citation type="journal article" date="2002" name="Science">
        <title>The draft genome of Ciona intestinalis: insights into chordate and vertebrate origins.</title>
        <authorList>
            <person name="Dehal P."/>
            <person name="Satou Y."/>
            <person name="Campbell R.K."/>
            <person name="Chapman J."/>
            <person name="Degnan B."/>
            <person name="De Tomaso A."/>
            <person name="Davidson B."/>
            <person name="Di Gregorio A."/>
            <person name="Gelpke M."/>
            <person name="Goodstein D.M."/>
            <person name="Harafuji N."/>
            <person name="Hastings K.E."/>
            <person name="Ho I."/>
            <person name="Hotta K."/>
            <person name="Huang W."/>
            <person name="Kawashima T."/>
            <person name="Lemaire P."/>
            <person name="Martinez D."/>
            <person name="Meinertzhagen I.A."/>
            <person name="Necula S."/>
            <person name="Nonaka M."/>
            <person name="Putnam N."/>
            <person name="Rash S."/>
            <person name="Saiga H."/>
            <person name="Satake M."/>
            <person name="Terry A."/>
            <person name="Yamada L."/>
            <person name="Wang H.G."/>
            <person name="Awazu S."/>
            <person name="Azumi K."/>
            <person name="Boore J."/>
            <person name="Branno M."/>
            <person name="Chin-Bow S."/>
            <person name="DeSantis R."/>
            <person name="Doyle S."/>
            <person name="Francino P."/>
            <person name="Keys D.N."/>
            <person name="Haga S."/>
            <person name="Hayashi H."/>
            <person name="Hino K."/>
            <person name="Imai K.S."/>
            <person name="Inaba K."/>
            <person name="Kano S."/>
            <person name="Kobayashi K."/>
            <person name="Kobayashi M."/>
            <person name="Lee B.I."/>
            <person name="Makabe K.W."/>
            <person name="Manohar C."/>
            <person name="Matassi G."/>
            <person name="Medina M."/>
            <person name="Mochizuki Y."/>
            <person name="Mount S."/>
            <person name="Morishita T."/>
            <person name="Miura S."/>
            <person name="Nakayama A."/>
            <person name="Nishizaka S."/>
            <person name="Nomoto H."/>
            <person name="Ohta F."/>
            <person name="Oishi K."/>
            <person name="Rigoutsos I."/>
            <person name="Sano M."/>
            <person name="Sasaki A."/>
            <person name="Sasakura Y."/>
            <person name="Shoguchi E."/>
            <person name="Shin-i T."/>
            <person name="Spagnuolo A."/>
            <person name="Stainier D."/>
            <person name="Suzuki M.M."/>
            <person name="Tassy O."/>
            <person name="Takatori N."/>
            <person name="Tokuoka M."/>
            <person name="Yagi K."/>
            <person name="Yoshizaki F."/>
            <person name="Wada S."/>
            <person name="Zhang C."/>
            <person name="Hyatt P.D."/>
            <person name="Larimer F."/>
            <person name="Detter C."/>
            <person name="Doggett N."/>
            <person name="Glavina T."/>
            <person name="Hawkins T."/>
            <person name="Richardson P."/>
            <person name="Lucas S."/>
            <person name="Kohara Y."/>
            <person name="Levine M."/>
            <person name="Satoh N."/>
            <person name="Rokhsar D.S."/>
        </authorList>
    </citation>
    <scope>NUCLEOTIDE SEQUENCE [LARGE SCALE GENOMIC DNA]</scope>
</reference>
<dbReference type="Gene3D" id="2.10.70.10">
    <property type="entry name" value="Complement Module, domain 1"/>
    <property type="match status" value="1"/>
</dbReference>
<comment type="caution">
    <text evidence="2">Lacks conserved residue(s) required for the propagation of feature annotation.</text>
</comment>
<sequence>LILVVVVCKGKCDVINLPAPGNTATRALGTSNLKISTTISTTGASSCGWRYGGEFDVSAFYSFVGCRNYTGVNETITCVNNAGTVTSQLTLLQPQHKDLNINMQCSPSPIYSVNIVLKSCPTGVISPGMILSKQSTSPCGYGCTARFSCAAGYTGNTVDATCNKQATWSPAPNCLLGESI</sequence>
<dbReference type="GeneTree" id="ENSGT00920000149727"/>
<dbReference type="HOGENOM" id="CLU_1499571_0_0_1"/>
<evidence type="ECO:0000313" key="4">
    <source>
        <dbReference type="Ensembl" id="ENSCINP00000030870.1"/>
    </source>
</evidence>
<evidence type="ECO:0000313" key="5">
    <source>
        <dbReference type="Proteomes" id="UP000008144"/>
    </source>
</evidence>
<reference evidence="4" key="3">
    <citation type="submission" date="2025-09" db="UniProtKB">
        <authorList>
            <consortium name="Ensembl"/>
        </authorList>
    </citation>
    <scope>IDENTIFICATION</scope>
</reference>
<evidence type="ECO:0000256" key="1">
    <source>
        <dbReference type="ARBA" id="ARBA00023157"/>
    </source>
</evidence>
<organism evidence="4 5">
    <name type="scientific">Ciona intestinalis</name>
    <name type="common">Transparent sea squirt</name>
    <name type="synonym">Ascidia intestinalis</name>
    <dbReference type="NCBI Taxonomy" id="7719"/>
    <lineage>
        <taxon>Eukaryota</taxon>
        <taxon>Metazoa</taxon>
        <taxon>Chordata</taxon>
        <taxon>Tunicata</taxon>
        <taxon>Ascidiacea</taxon>
        <taxon>Phlebobranchia</taxon>
        <taxon>Cionidae</taxon>
        <taxon>Ciona</taxon>
    </lineage>
</organism>
<dbReference type="InterPro" id="IPR000436">
    <property type="entry name" value="Sushi_SCR_CCP_dom"/>
</dbReference>
<keyword evidence="1" id="KW-1015">Disulfide bond</keyword>
<dbReference type="InParanoid" id="H2XMI7"/>
<proteinExistence type="predicted"/>
<evidence type="ECO:0000256" key="2">
    <source>
        <dbReference type="PROSITE-ProRule" id="PRU00302"/>
    </source>
</evidence>
<dbReference type="AlphaFoldDB" id="H2XMI7"/>
<keyword evidence="2" id="KW-0768">Sushi</keyword>
<reference evidence="4" key="2">
    <citation type="submission" date="2025-08" db="UniProtKB">
        <authorList>
            <consortium name="Ensembl"/>
        </authorList>
    </citation>
    <scope>IDENTIFICATION</scope>
</reference>
<dbReference type="SUPFAM" id="SSF57535">
    <property type="entry name" value="Complement control module/SCR domain"/>
    <property type="match status" value="1"/>
</dbReference>
<feature type="domain" description="Sushi" evidence="3">
    <location>
        <begin position="118"/>
        <end position="176"/>
    </location>
</feature>